<reference evidence="2 5" key="1">
    <citation type="submission" date="2014-10" db="EMBL/GenBank/DDBJ databases">
        <title>Complete genome sequence of Parvimonas micra KCOM 1535 (= ChDC B708).</title>
        <authorList>
            <person name="Kook J.-K."/>
            <person name="Park S.-N."/>
            <person name="Lim Y.K."/>
            <person name="Roh H."/>
        </authorList>
    </citation>
    <scope>NUCLEOTIDE SEQUENCE [LARGE SCALE GENOMIC DNA]</scope>
    <source>
        <strain evidence="2">KCOM 1535</strain>
        <strain evidence="5">KCOM 1535 / ChDC B708</strain>
    </source>
</reference>
<dbReference type="Proteomes" id="UP001210690">
    <property type="component" value="Chromosome"/>
</dbReference>
<dbReference type="AlphaFoldDB" id="A0A0B4S1K6"/>
<evidence type="ECO:0000313" key="5">
    <source>
        <dbReference type="Proteomes" id="UP000031386"/>
    </source>
</evidence>
<accession>A0A0B4S1K6</accession>
<dbReference type="KEGG" id="pmic:NW74_04440"/>
<protein>
    <submittedName>
        <fullName evidence="3">Asp23/Gls24 family envelope stress response protein</fullName>
    </submittedName>
</protein>
<evidence type="ECO:0000313" key="2">
    <source>
        <dbReference type="EMBL" id="AIZ36633.1"/>
    </source>
</evidence>
<dbReference type="STRING" id="33033.NW74_04440"/>
<dbReference type="GeneID" id="93385534"/>
<organism evidence="2 5">
    <name type="scientific">Parvimonas micra</name>
    <dbReference type="NCBI Taxonomy" id="33033"/>
    <lineage>
        <taxon>Bacteria</taxon>
        <taxon>Bacillati</taxon>
        <taxon>Bacillota</taxon>
        <taxon>Tissierellia</taxon>
        <taxon>Tissierellales</taxon>
        <taxon>Peptoniphilaceae</taxon>
        <taxon>Parvimonas</taxon>
    </lineage>
</organism>
<evidence type="ECO:0000256" key="1">
    <source>
        <dbReference type="ARBA" id="ARBA00005721"/>
    </source>
</evidence>
<dbReference type="EMBL" id="JABZRE010000021">
    <property type="protein sequence ID" value="MBF1307271.1"/>
    <property type="molecule type" value="Genomic_DNA"/>
</dbReference>
<proteinExistence type="inferred from homology"/>
<sequence length="117" mass="12859">MEFNNELGKVSINPVVIKTIVANVLRESYGVSGLANVSPKDGIYQLLGWDNSGKGVHVVLKENNIFIDLHIVIQYGIKISTVCENIIENVKYNVENLTGLTVKKVNVNVHGIKLEGN</sequence>
<reference evidence="4" key="3">
    <citation type="submission" date="2022-07" db="EMBL/GenBank/DDBJ databases">
        <title>Parvimonas micra travels from the subgingival sulcus of the human oral cavity to the colorectal adenocarcinoma.</title>
        <authorList>
            <person name="Conde-Perez K."/>
            <person name="Buetas E."/>
            <person name="Aja-Macaya P."/>
            <person name="Martin-De Arribas E."/>
            <person name="Iglesias-Corras I."/>
            <person name="Trigo-Tasende N."/>
            <person name="Nasser-Ali M."/>
            <person name="Estevez L.S."/>
            <person name="Rumbo-Feal S."/>
            <person name="Otero-Alen B."/>
            <person name="Noguera J.F."/>
            <person name="Concha A."/>
            <person name="Pardinas-Lopez S."/>
            <person name="Carda-Dieguez M."/>
            <person name="Gomez-Randulfe I."/>
            <person name="Martinez-Lago N."/>
            <person name="Ladra S."/>
            <person name="Aparicio L.A."/>
            <person name="Bou G."/>
            <person name="Mira A."/>
            <person name="Vallejo J.A."/>
            <person name="Poza M."/>
        </authorList>
    </citation>
    <scope>NUCLEOTIDE SEQUENCE</scope>
    <source>
        <strain evidence="4">PM102KC-G-1</strain>
    </source>
</reference>
<dbReference type="OrthoDB" id="9791482at2"/>
<gene>
    <name evidence="3" type="ORF">HXM94_05795</name>
    <name evidence="4" type="ORF">NM222_03420</name>
    <name evidence="2" type="ORF">NW74_04440</name>
</gene>
<dbReference type="EMBL" id="CP101412">
    <property type="protein sequence ID" value="WBB31542.1"/>
    <property type="molecule type" value="Genomic_DNA"/>
</dbReference>
<dbReference type="PANTHER" id="PTHR34297">
    <property type="entry name" value="HYPOTHETICAL CYTOSOLIC PROTEIN-RELATED"/>
    <property type="match status" value="1"/>
</dbReference>
<dbReference type="EMBL" id="CP009761">
    <property type="protein sequence ID" value="AIZ36633.1"/>
    <property type="molecule type" value="Genomic_DNA"/>
</dbReference>
<reference evidence="3" key="2">
    <citation type="submission" date="2020-04" db="EMBL/GenBank/DDBJ databases">
        <title>Deep metagenomics examines the oral microbiome during advanced dental caries in children, revealing novel taxa and co-occurrences with host molecules.</title>
        <authorList>
            <person name="Baker J.L."/>
            <person name="Morton J.T."/>
            <person name="Dinis M."/>
            <person name="Alvarez R."/>
            <person name="Tran N.C."/>
            <person name="Knight R."/>
            <person name="Edlund A."/>
        </authorList>
    </citation>
    <scope>NUCLEOTIDE SEQUENCE</scope>
    <source>
        <strain evidence="3">JCVI_23_bin.11</strain>
    </source>
</reference>
<name>A0A0B4S1K6_9FIRM</name>
<keyword evidence="5" id="KW-1185">Reference proteome</keyword>
<dbReference type="RefSeq" id="WP_004833253.1">
    <property type="nucleotide sequence ID" value="NZ_BHYQ01000003.1"/>
</dbReference>
<dbReference type="Proteomes" id="UP000031386">
    <property type="component" value="Chromosome"/>
</dbReference>
<dbReference type="PANTHER" id="PTHR34297:SF2">
    <property type="entry name" value="ASP23_GLS24 FAMILY ENVELOPE STRESS RESPONSE PROTEIN"/>
    <property type="match status" value="1"/>
</dbReference>
<dbReference type="InterPro" id="IPR005531">
    <property type="entry name" value="Asp23"/>
</dbReference>
<evidence type="ECO:0000313" key="4">
    <source>
        <dbReference type="EMBL" id="WBB31542.1"/>
    </source>
</evidence>
<comment type="similarity">
    <text evidence="1">Belongs to the asp23 family.</text>
</comment>
<dbReference type="Proteomes" id="UP000758611">
    <property type="component" value="Unassembled WGS sequence"/>
</dbReference>
<evidence type="ECO:0000313" key="3">
    <source>
        <dbReference type="EMBL" id="MBF1307271.1"/>
    </source>
</evidence>
<dbReference type="Pfam" id="PF03780">
    <property type="entry name" value="Asp23"/>
    <property type="match status" value="1"/>
</dbReference>